<dbReference type="RefSeq" id="WP_090610541.1">
    <property type="nucleotide sequence ID" value="NZ_CP067125.1"/>
</dbReference>
<protein>
    <submittedName>
        <fullName evidence="3">Universal stress protein family protein</fullName>
    </submittedName>
</protein>
<accession>A0A1H8F442</accession>
<keyword evidence="4" id="KW-1185">Reference proteome</keyword>
<evidence type="ECO:0000313" key="4">
    <source>
        <dbReference type="Proteomes" id="UP000199054"/>
    </source>
</evidence>
<comment type="similarity">
    <text evidence="1">Belongs to the universal stress protein A family.</text>
</comment>
<dbReference type="CDD" id="cd00293">
    <property type="entry name" value="USP-like"/>
    <property type="match status" value="1"/>
</dbReference>
<sequence length="274" mass="29935">MSYRSILAVYSGEADGRASLAMAVGLQRAWNLHVTGLAWHGLNTLQRHWRGVLPRDIEDMLAERDADTVSEIRDRFMTALRERGDPSRAAFLEIAGNGSLSLAETARGFDLVVMGRRSSETGLEHFSARPDVVALRSGRPVMVTPPNHPEGPLPQRVVIGWDGKRNAARAILDALPFLIAADEVLLLSIGKAPPERKGAEILNLLKHHGVKARQEIRAEGRGNIGRQILDASQELGAGMLVIGAYEHSKFHEDLLGGVTNLLLEQAHLPVLMSH</sequence>
<dbReference type="EMBL" id="FODE01000003">
    <property type="protein sequence ID" value="SEN26523.1"/>
    <property type="molecule type" value="Genomic_DNA"/>
</dbReference>
<dbReference type="OrthoDB" id="9804721at2"/>
<dbReference type="InterPro" id="IPR006015">
    <property type="entry name" value="Universal_stress_UspA"/>
</dbReference>
<evidence type="ECO:0000313" key="3">
    <source>
        <dbReference type="EMBL" id="SEN26523.1"/>
    </source>
</evidence>
<gene>
    <name evidence="3" type="ORF">SAMN04489859_1003148</name>
</gene>
<dbReference type="Gene3D" id="3.40.50.12370">
    <property type="match status" value="1"/>
</dbReference>
<dbReference type="PRINTS" id="PR01438">
    <property type="entry name" value="UNVRSLSTRESS"/>
</dbReference>
<dbReference type="Proteomes" id="UP000199054">
    <property type="component" value="Unassembled WGS sequence"/>
</dbReference>
<dbReference type="Pfam" id="PF00582">
    <property type="entry name" value="Usp"/>
    <property type="match status" value="1"/>
</dbReference>
<dbReference type="PANTHER" id="PTHR46268:SF15">
    <property type="entry name" value="UNIVERSAL STRESS PROTEIN HP_0031"/>
    <property type="match status" value="1"/>
</dbReference>
<dbReference type="PANTHER" id="PTHR46268">
    <property type="entry name" value="STRESS RESPONSE PROTEIN NHAX"/>
    <property type="match status" value="1"/>
</dbReference>
<organism evidence="3 4">
    <name type="scientific">Paracoccus alcaliphilus</name>
    <dbReference type="NCBI Taxonomy" id="34002"/>
    <lineage>
        <taxon>Bacteria</taxon>
        <taxon>Pseudomonadati</taxon>
        <taxon>Pseudomonadota</taxon>
        <taxon>Alphaproteobacteria</taxon>
        <taxon>Rhodobacterales</taxon>
        <taxon>Paracoccaceae</taxon>
        <taxon>Paracoccus</taxon>
    </lineage>
</organism>
<name>A0A1H8F442_9RHOB</name>
<dbReference type="STRING" id="34002.SAMN04489859_1003148"/>
<evidence type="ECO:0000256" key="1">
    <source>
        <dbReference type="ARBA" id="ARBA00008791"/>
    </source>
</evidence>
<feature type="domain" description="UspA" evidence="2">
    <location>
        <begin position="198"/>
        <end position="272"/>
    </location>
</feature>
<dbReference type="AlphaFoldDB" id="A0A1H8F442"/>
<dbReference type="SUPFAM" id="SSF52402">
    <property type="entry name" value="Adenine nucleotide alpha hydrolases-like"/>
    <property type="match status" value="2"/>
</dbReference>
<dbReference type="InterPro" id="IPR006016">
    <property type="entry name" value="UspA"/>
</dbReference>
<reference evidence="3 4" key="1">
    <citation type="submission" date="2016-10" db="EMBL/GenBank/DDBJ databases">
        <authorList>
            <person name="de Groot N.N."/>
        </authorList>
    </citation>
    <scope>NUCLEOTIDE SEQUENCE [LARGE SCALE GENOMIC DNA]</scope>
    <source>
        <strain evidence="3 4">DSM 8512</strain>
    </source>
</reference>
<evidence type="ECO:0000259" key="2">
    <source>
        <dbReference type="Pfam" id="PF00582"/>
    </source>
</evidence>
<proteinExistence type="inferred from homology"/>